<comment type="caution">
    <text evidence="2">The sequence shown here is derived from an EMBL/GenBank/DDBJ whole genome shotgun (WGS) entry which is preliminary data.</text>
</comment>
<organism evidence="2 3">
    <name type="scientific">Acipenser ruthenus</name>
    <name type="common">Sterlet sturgeon</name>
    <dbReference type="NCBI Taxonomy" id="7906"/>
    <lineage>
        <taxon>Eukaryota</taxon>
        <taxon>Metazoa</taxon>
        <taxon>Chordata</taxon>
        <taxon>Craniata</taxon>
        <taxon>Vertebrata</taxon>
        <taxon>Euteleostomi</taxon>
        <taxon>Actinopterygii</taxon>
        <taxon>Chondrostei</taxon>
        <taxon>Acipenseriformes</taxon>
        <taxon>Acipenseridae</taxon>
        <taxon>Acipenser</taxon>
    </lineage>
</organism>
<dbReference type="EMBL" id="SCEB01008012">
    <property type="protein sequence ID" value="RXM91698.1"/>
    <property type="molecule type" value="Genomic_DNA"/>
</dbReference>
<dbReference type="Proteomes" id="UP000289886">
    <property type="component" value="Unassembled WGS sequence"/>
</dbReference>
<feature type="compositionally biased region" description="Acidic residues" evidence="1">
    <location>
        <begin position="82"/>
        <end position="94"/>
    </location>
</feature>
<evidence type="ECO:0000313" key="3">
    <source>
        <dbReference type="Proteomes" id="UP000289886"/>
    </source>
</evidence>
<gene>
    <name evidence="2" type="ORF">EOD39_20909</name>
</gene>
<dbReference type="AlphaFoldDB" id="A0A444UU57"/>
<sequence>MRKERTERTVSPDSESEDEGAEWQVLEPQDALMLSSDAEESTPATLQHAVRPERDPSPTPSCENLHEESEAGAMGDLKDLQEMEGEIGTEDTEDRENAIFARPKRQSHSPKMLRSGERHICKTKTPKMLTYEALGELSVVRKEVRTQESQLHHVH</sequence>
<feature type="compositionally biased region" description="Basic and acidic residues" evidence="1">
    <location>
        <begin position="1"/>
        <end position="10"/>
    </location>
</feature>
<name>A0A444UU57_ACIRT</name>
<feature type="region of interest" description="Disordered" evidence="1">
    <location>
        <begin position="1"/>
        <end position="121"/>
    </location>
</feature>
<evidence type="ECO:0000256" key="1">
    <source>
        <dbReference type="SAM" id="MobiDB-lite"/>
    </source>
</evidence>
<accession>A0A444UU57</accession>
<reference evidence="2 3" key="1">
    <citation type="submission" date="2019-01" db="EMBL/GenBank/DDBJ databases">
        <title>Draft Genome and Complete Hox-Cluster Characterization of the Sterlet Sturgeon (Acipenser ruthenus).</title>
        <authorList>
            <person name="Wei Q."/>
        </authorList>
    </citation>
    <scope>NUCLEOTIDE SEQUENCE [LARGE SCALE GENOMIC DNA]</scope>
    <source>
        <strain evidence="2">WHYD16114868_AA</strain>
        <tissue evidence="2">Blood</tissue>
    </source>
</reference>
<protein>
    <submittedName>
        <fullName evidence="2">Uncharacterized protein</fullName>
    </submittedName>
</protein>
<evidence type="ECO:0000313" key="2">
    <source>
        <dbReference type="EMBL" id="RXM91698.1"/>
    </source>
</evidence>
<proteinExistence type="predicted"/>
<keyword evidence="3" id="KW-1185">Reference proteome</keyword>